<feature type="site" description="Participates in a stacking interaction with the thymidine ring of dTDP-4-oxo-6-deoxyglucose" evidence="2">
    <location>
        <position position="161"/>
    </location>
</feature>
<evidence type="ECO:0000313" key="3">
    <source>
        <dbReference type="EMBL" id="MXY95177.1"/>
    </source>
</evidence>
<dbReference type="Pfam" id="PF00908">
    <property type="entry name" value="dTDP_sugar_isom"/>
    <property type="match status" value="1"/>
</dbReference>
<protein>
    <submittedName>
        <fullName evidence="3">dTDP-4-dehydrorhamnose 3,5-epimerase</fullName>
    </submittedName>
</protein>
<reference evidence="3" key="1">
    <citation type="submission" date="2019-09" db="EMBL/GenBank/DDBJ databases">
        <title>Characterisation of the sponge microbiome using genome-centric metagenomics.</title>
        <authorList>
            <person name="Engelberts J.P."/>
            <person name="Robbins S.J."/>
            <person name="De Goeij J.M."/>
            <person name="Aranda M."/>
            <person name="Bell S.C."/>
            <person name="Webster N.S."/>
        </authorList>
    </citation>
    <scope>NUCLEOTIDE SEQUENCE</scope>
    <source>
        <strain evidence="3">SB0664_bin_27</strain>
    </source>
</reference>
<accession>A0A6B0YX20</accession>
<dbReference type="GO" id="GO:0005829">
    <property type="term" value="C:cytosol"/>
    <property type="evidence" value="ECO:0007669"/>
    <property type="project" value="TreeGrafter"/>
</dbReference>
<dbReference type="AlphaFoldDB" id="A0A6B0YX20"/>
<feature type="active site" description="Proton donor" evidence="1">
    <location>
        <position position="155"/>
    </location>
</feature>
<organism evidence="3">
    <name type="scientific">Caldilineaceae bacterium SB0664_bin_27</name>
    <dbReference type="NCBI Taxonomy" id="2605260"/>
    <lineage>
        <taxon>Bacteria</taxon>
        <taxon>Bacillati</taxon>
        <taxon>Chloroflexota</taxon>
        <taxon>Caldilineae</taxon>
        <taxon>Caldilineales</taxon>
        <taxon>Caldilineaceae</taxon>
    </lineage>
</organism>
<dbReference type="GO" id="GO:0008830">
    <property type="term" value="F:dTDP-4-dehydrorhamnose 3,5-epimerase activity"/>
    <property type="evidence" value="ECO:0007669"/>
    <property type="project" value="InterPro"/>
</dbReference>
<dbReference type="PANTHER" id="PTHR21047">
    <property type="entry name" value="DTDP-6-DEOXY-D-GLUCOSE-3,5 EPIMERASE"/>
    <property type="match status" value="1"/>
</dbReference>
<name>A0A6B0YX20_9CHLR</name>
<evidence type="ECO:0000256" key="1">
    <source>
        <dbReference type="PIRSR" id="PIRSR600888-1"/>
    </source>
</evidence>
<dbReference type="InterPro" id="IPR011051">
    <property type="entry name" value="RmlC_Cupin_sf"/>
</dbReference>
<comment type="caution">
    <text evidence="3">The sequence shown here is derived from an EMBL/GenBank/DDBJ whole genome shotgun (WGS) entry which is preliminary data.</text>
</comment>
<dbReference type="GO" id="GO:0000271">
    <property type="term" value="P:polysaccharide biosynthetic process"/>
    <property type="evidence" value="ECO:0007669"/>
    <property type="project" value="TreeGrafter"/>
</dbReference>
<dbReference type="InterPro" id="IPR000888">
    <property type="entry name" value="RmlC-like"/>
</dbReference>
<feature type="active site" description="Proton acceptor" evidence="1">
    <location>
        <position position="89"/>
    </location>
</feature>
<dbReference type="SUPFAM" id="SSF51182">
    <property type="entry name" value="RmlC-like cupins"/>
    <property type="match status" value="1"/>
</dbReference>
<dbReference type="InterPro" id="IPR014710">
    <property type="entry name" value="RmlC-like_jellyroll"/>
</dbReference>
<proteinExistence type="predicted"/>
<evidence type="ECO:0000256" key="2">
    <source>
        <dbReference type="PIRSR" id="PIRSR600888-3"/>
    </source>
</evidence>
<dbReference type="PANTHER" id="PTHR21047:SF2">
    <property type="entry name" value="THYMIDINE DIPHOSPHO-4-KETO-RHAMNOSE 3,5-EPIMERASE"/>
    <property type="match status" value="1"/>
</dbReference>
<sequence length="211" mass="23921">MTRGLTGAKRIFLRPPRCVRVRGVKGIPVPEITDSRLIEGVNFAALRAFGDDRGRFLETFRKEWFPQRNWARVQSNVSYSKAGVLRGLHFHYHQVDYWFCVNGTVQVALADLRPDSPTFRQTETLKIGEQKTMGVFIPEGVAHGFLALTDAVLTYNVDNYYDSSDEHGVAWNDPELAVKWEQGTPQLSDRDRGNPFLAELPVDHLPRYGSG</sequence>
<dbReference type="EMBL" id="VXRG01000137">
    <property type="protein sequence ID" value="MXY95177.1"/>
    <property type="molecule type" value="Genomic_DNA"/>
</dbReference>
<gene>
    <name evidence="3" type="ORF">F4Y42_17180</name>
</gene>
<dbReference type="Gene3D" id="2.60.120.10">
    <property type="entry name" value="Jelly Rolls"/>
    <property type="match status" value="1"/>
</dbReference>
<dbReference type="GO" id="GO:0019305">
    <property type="term" value="P:dTDP-rhamnose biosynthetic process"/>
    <property type="evidence" value="ECO:0007669"/>
    <property type="project" value="TreeGrafter"/>
</dbReference>